<comment type="caution">
    <text evidence="14">The sequence shown here is derived from an EMBL/GenBank/DDBJ whole genome shotgun (WGS) entry which is preliminary data.</text>
</comment>
<evidence type="ECO:0000256" key="11">
    <source>
        <dbReference type="ARBA" id="ARBA00023136"/>
    </source>
</evidence>
<comment type="catalytic activity">
    <reaction evidence="1">
        <text>S-ubiquitinyl-[E2 ubiquitin-conjugating enzyme]-L-cysteine + [acceptor protein]-L-lysine = [E2 ubiquitin-conjugating enzyme]-L-cysteine + N(6)-ubiquitinyl-[acceptor protein]-L-lysine.</text>
        <dbReference type="EC" id="2.3.2.27"/>
    </reaction>
</comment>
<dbReference type="GO" id="GO:0061630">
    <property type="term" value="F:ubiquitin protein ligase activity"/>
    <property type="evidence" value="ECO:0007669"/>
    <property type="project" value="UniProtKB-EC"/>
</dbReference>
<dbReference type="GO" id="GO:0016567">
    <property type="term" value="P:protein ubiquitination"/>
    <property type="evidence" value="ECO:0007669"/>
    <property type="project" value="TreeGrafter"/>
</dbReference>
<evidence type="ECO:0000256" key="1">
    <source>
        <dbReference type="ARBA" id="ARBA00000900"/>
    </source>
</evidence>
<proteinExistence type="predicted"/>
<keyword evidence="9" id="KW-0862">Zinc</keyword>
<keyword evidence="15" id="KW-1185">Reference proteome</keyword>
<reference evidence="15" key="1">
    <citation type="submission" date="2017-01" db="EMBL/GenBank/DDBJ databases">
        <authorList>
            <person name="Wang Y."/>
            <person name="White M."/>
            <person name="Kvist S."/>
            <person name="Moncalvo J.-M."/>
        </authorList>
    </citation>
    <scope>NUCLEOTIDE SEQUENCE [LARGE SCALE GENOMIC DNA]</scope>
    <source>
        <strain evidence="15">COL-18-3</strain>
    </source>
</reference>
<dbReference type="OrthoDB" id="8062037at2759"/>
<evidence type="ECO:0000313" key="14">
    <source>
        <dbReference type="EMBL" id="OMH79657.1"/>
    </source>
</evidence>
<evidence type="ECO:0000256" key="8">
    <source>
        <dbReference type="ARBA" id="ARBA00022786"/>
    </source>
</evidence>
<dbReference type="InterPro" id="IPR013083">
    <property type="entry name" value="Znf_RING/FYVE/PHD"/>
</dbReference>
<sequence length="146" mass="16012">MIVTQPPGSYVPDENINTQHTVMAMPVVRSNTAAEESLPKYTPPMFSSPHDLEHFPIIFWGGLDDSRNGHENGQANGHAPDGSYEKGAPNFTINCGLCSKTIPQGVPIRSIPCSHVFHVSCLDYYLLNISANCPTCNLNLFECLNH</sequence>
<dbReference type="EC" id="2.3.2.27" evidence="3"/>
<dbReference type="PANTHER" id="PTHR45977">
    <property type="entry name" value="TARGET OF ERK KINASE MPK-1"/>
    <property type="match status" value="1"/>
</dbReference>
<keyword evidence="7 12" id="KW-0863">Zinc-finger</keyword>
<dbReference type="PANTHER" id="PTHR45977:SF4">
    <property type="entry name" value="RING-TYPE DOMAIN-CONTAINING PROTEIN"/>
    <property type="match status" value="1"/>
</dbReference>
<dbReference type="GO" id="GO:0016020">
    <property type="term" value="C:membrane"/>
    <property type="evidence" value="ECO:0007669"/>
    <property type="project" value="UniProtKB-SubCell"/>
</dbReference>
<evidence type="ECO:0000256" key="5">
    <source>
        <dbReference type="ARBA" id="ARBA00022692"/>
    </source>
</evidence>
<evidence type="ECO:0000256" key="2">
    <source>
        <dbReference type="ARBA" id="ARBA00004141"/>
    </source>
</evidence>
<feature type="domain" description="RING-type" evidence="13">
    <location>
        <begin position="95"/>
        <end position="137"/>
    </location>
</feature>
<dbReference type="Gene3D" id="3.30.40.10">
    <property type="entry name" value="Zinc/RING finger domain, C3HC4 (zinc finger)"/>
    <property type="match status" value="1"/>
</dbReference>
<evidence type="ECO:0000256" key="12">
    <source>
        <dbReference type="PROSITE-ProRule" id="PRU00175"/>
    </source>
</evidence>
<dbReference type="EMBL" id="LSSK01001472">
    <property type="protein sequence ID" value="OMH79657.1"/>
    <property type="molecule type" value="Genomic_DNA"/>
</dbReference>
<evidence type="ECO:0000256" key="3">
    <source>
        <dbReference type="ARBA" id="ARBA00012483"/>
    </source>
</evidence>
<evidence type="ECO:0000256" key="4">
    <source>
        <dbReference type="ARBA" id="ARBA00022679"/>
    </source>
</evidence>
<evidence type="ECO:0000259" key="13">
    <source>
        <dbReference type="PROSITE" id="PS50089"/>
    </source>
</evidence>
<gene>
    <name evidence="14" type="ORF">AX774_g6926</name>
</gene>
<protein>
    <recommendedName>
        <fullName evidence="3">RING-type E3 ubiquitin transferase</fullName>
        <ecNumber evidence="3">2.3.2.27</ecNumber>
    </recommendedName>
</protein>
<dbReference type="GO" id="GO:0006511">
    <property type="term" value="P:ubiquitin-dependent protein catabolic process"/>
    <property type="evidence" value="ECO:0007669"/>
    <property type="project" value="TreeGrafter"/>
</dbReference>
<dbReference type="Pfam" id="PF13639">
    <property type="entry name" value="zf-RING_2"/>
    <property type="match status" value="1"/>
</dbReference>
<keyword evidence="10" id="KW-1133">Transmembrane helix</keyword>
<dbReference type="Proteomes" id="UP000188320">
    <property type="component" value="Unassembled WGS sequence"/>
</dbReference>
<evidence type="ECO:0000256" key="10">
    <source>
        <dbReference type="ARBA" id="ARBA00022989"/>
    </source>
</evidence>
<keyword evidence="6" id="KW-0479">Metal-binding</keyword>
<keyword evidence="8" id="KW-0833">Ubl conjugation pathway</keyword>
<evidence type="ECO:0000256" key="7">
    <source>
        <dbReference type="ARBA" id="ARBA00022771"/>
    </source>
</evidence>
<comment type="subcellular location">
    <subcellularLocation>
        <location evidence="2">Membrane</location>
        <topology evidence="2">Multi-pass membrane protein</topology>
    </subcellularLocation>
</comment>
<dbReference type="InterPro" id="IPR001841">
    <property type="entry name" value="Znf_RING"/>
</dbReference>
<dbReference type="GO" id="GO:0008270">
    <property type="term" value="F:zinc ion binding"/>
    <property type="evidence" value="ECO:0007669"/>
    <property type="project" value="UniProtKB-KW"/>
</dbReference>
<dbReference type="PROSITE" id="PS50089">
    <property type="entry name" value="ZF_RING_2"/>
    <property type="match status" value="1"/>
</dbReference>
<dbReference type="CDD" id="cd16448">
    <property type="entry name" value="RING-H2"/>
    <property type="match status" value="1"/>
</dbReference>
<organism evidence="14 15">
    <name type="scientific">Zancudomyces culisetae</name>
    <name type="common">Gut fungus</name>
    <name type="synonym">Smittium culisetae</name>
    <dbReference type="NCBI Taxonomy" id="1213189"/>
    <lineage>
        <taxon>Eukaryota</taxon>
        <taxon>Fungi</taxon>
        <taxon>Fungi incertae sedis</taxon>
        <taxon>Zoopagomycota</taxon>
        <taxon>Kickxellomycotina</taxon>
        <taxon>Harpellomycetes</taxon>
        <taxon>Harpellales</taxon>
        <taxon>Legeriomycetaceae</taxon>
        <taxon>Zancudomyces</taxon>
    </lineage>
</organism>
<accession>A0A1R1PFB4</accession>
<dbReference type="AlphaFoldDB" id="A0A1R1PFB4"/>
<keyword evidence="5" id="KW-0812">Transmembrane</keyword>
<keyword evidence="11" id="KW-0472">Membrane</keyword>
<dbReference type="SUPFAM" id="SSF57850">
    <property type="entry name" value="RING/U-box"/>
    <property type="match status" value="1"/>
</dbReference>
<keyword evidence="4" id="KW-0808">Transferase</keyword>
<name>A0A1R1PFB4_ZANCU</name>
<evidence type="ECO:0000313" key="15">
    <source>
        <dbReference type="Proteomes" id="UP000188320"/>
    </source>
</evidence>
<dbReference type="SMART" id="SM00184">
    <property type="entry name" value="RING"/>
    <property type="match status" value="1"/>
</dbReference>
<evidence type="ECO:0000256" key="9">
    <source>
        <dbReference type="ARBA" id="ARBA00022833"/>
    </source>
</evidence>
<evidence type="ECO:0000256" key="6">
    <source>
        <dbReference type="ARBA" id="ARBA00022723"/>
    </source>
</evidence>